<keyword evidence="4" id="KW-1185">Reference proteome</keyword>
<organism evidence="3 4">
    <name type="scientific">Mesorhizobium waimense</name>
    <dbReference type="NCBI Taxonomy" id="1300307"/>
    <lineage>
        <taxon>Bacteria</taxon>
        <taxon>Pseudomonadati</taxon>
        <taxon>Pseudomonadota</taxon>
        <taxon>Alphaproteobacteria</taxon>
        <taxon>Hyphomicrobiales</taxon>
        <taxon>Phyllobacteriaceae</taxon>
        <taxon>Mesorhizobium</taxon>
    </lineage>
</organism>
<comment type="caution">
    <text evidence="3">The sequence shown here is derived from an EMBL/GenBank/DDBJ whole genome shotgun (WGS) entry which is preliminary data.</text>
</comment>
<feature type="region of interest" description="Disordered" evidence="1">
    <location>
        <begin position="143"/>
        <end position="163"/>
    </location>
</feature>
<proteinExistence type="predicted"/>
<protein>
    <recommendedName>
        <fullName evidence="5">DUF1190 domain-containing protein</fullName>
    </recommendedName>
</protein>
<evidence type="ECO:0000256" key="1">
    <source>
        <dbReference type="SAM" id="MobiDB-lite"/>
    </source>
</evidence>
<reference evidence="3 4" key="1">
    <citation type="submission" date="2018-09" db="EMBL/GenBank/DDBJ databases">
        <title>Mesorhizobium carmichaelinearum sp. nov. isolated from Carmichaelinea spp. root nodules in New Zealand.</title>
        <authorList>
            <person name="De Meyer S.E."/>
        </authorList>
    </citation>
    <scope>NUCLEOTIDE SEQUENCE [LARGE SCALE GENOMIC DNA]</scope>
    <source>
        <strain evidence="3 4">ICMP19557</strain>
    </source>
</reference>
<feature type="region of interest" description="Disordered" evidence="1">
    <location>
        <begin position="102"/>
        <end position="125"/>
    </location>
</feature>
<evidence type="ECO:0000256" key="2">
    <source>
        <dbReference type="SAM" id="SignalP"/>
    </source>
</evidence>
<keyword evidence="2" id="KW-0732">Signal</keyword>
<sequence length="190" mass="20518">MNCNREIEAGTMKMSKVLPVVAFLPTLAALSPAPAHADDFGCKVLLCILNPQGWASVGECVPPVERAFRMVAHGEAWPQCPEAGSSGRIGYEKFKPCPDGTIAVSPETESSGSDNSSRSQTVYKPDNNGALCAARNATNASWGTNARGSGYGARPTSAVTRREQRTEPNYLDLTTTDGKQRFWFNLSRYQ</sequence>
<feature type="signal peptide" evidence="2">
    <location>
        <begin position="1"/>
        <end position="37"/>
    </location>
</feature>
<accession>A0A3A5K890</accession>
<evidence type="ECO:0000313" key="4">
    <source>
        <dbReference type="Proteomes" id="UP000272706"/>
    </source>
</evidence>
<evidence type="ECO:0000313" key="3">
    <source>
        <dbReference type="EMBL" id="RJT28496.1"/>
    </source>
</evidence>
<dbReference type="Proteomes" id="UP000272706">
    <property type="component" value="Unassembled WGS sequence"/>
</dbReference>
<evidence type="ECO:0008006" key="5">
    <source>
        <dbReference type="Google" id="ProtNLM"/>
    </source>
</evidence>
<feature type="compositionally biased region" description="Polar residues" evidence="1">
    <location>
        <begin position="107"/>
        <end position="122"/>
    </location>
</feature>
<name>A0A3A5K890_9HYPH</name>
<dbReference type="AlphaFoldDB" id="A0A3A5K890"/>
<gene>
    <name evidence="3" type="ORF">D3227_34105</name>
</gene>
<dbReference type="EMBL" id="QZWZ01000051">
    <property type="protein sequence ID" value="RJT28496.1"/>
    <property type="molecule type" value="Genomic_DNA"/>
</dbReference>
<feature type="chain" id="PRO_5017368210" description="DUF1190 domain-containing protein" evidence="2">
    <location>
        <begin position="38"/>
        <end position="190"/>
    </location>
</feature>